<dbReference type="GO" id="GO:0016020">
    <property type="term" value="C:membrane"/>
    <property type="evidence" value="ECO:0007669"/>
    <property type="project" value="UniProtKB-SubCell"/>
</dbReference>
<proteinExistence type="inferred from homology"/>
<evidence type="ECO:0000259" key="7">
    <source>
        <dbReference type="Pfam" id="PF20684"/>
    </source>
</evidence>
<reference evidence="8" key="1">
    <citation type="submission" date="2021-02" db="EMBL/GenBank/DDBJ databases">
        <title>Genome sequence Cadophora malorum strain M34.</title>
        <authorList>
            <person name="Stefanovic E."/>
            <person name="Vu D."/>
            <person name="Scully C."/>
            <person name="Dijksterhuis J."/>
            <person name="Roader J."/>
            <person name="Houbraken J."/>
        </authorList>
    </citation>
    <scope>NUCLEOTIDE SEQUENCE</scope>
    <source>
        <strain evidence="8">M34</strain>
    </source>
</reference>
<evidence type="ECO:0000256" key="5">
    <source>
        <dbReference type="ARBA" id="ARBA00038359"/>
    </source>
</evidence>
<feature type="transmembrane region" description="Helical" evidence="6">
    <location>
        <begin position="173"/>
        <end position="196"/>
    </location>
</feature>
<keyword evidence="3 6" id="KW-1133">Transmembrane helix</keyword>
<evidence type="ECO:0000313" key="8">
    <source>
        <dbReference type="EMBL" id="KAG4420687.1"/>
    </source>
</evidence>
<feature type="transmembrane region" description="Helical" evidence="6">
    <location>
        <begin position="122"/>
        <end position="143"/>
    </location>
</feature>
<dbReference type="PANTHER" id="PTHR33048">
    <property type="entry name" value="PTH11-LIKE INTEGRAL MEMBRANE PROTEIN (AFU_ORTHOLOGUE AFUA_5G11245)"/>
    <property type="match status" value="1"/>
</dbReference>
<keyword evidence="9" id="KW-1185">Reference proteome</keyword>
<keyword evidence="4 6" id="KW-0472">Membrane</keyword>
<feature type="transmembrane region" description="Helical" evidence="6">
    <location>
        <begin position="12"/>
        <end position="32"/>
    </location>
</feature>
<accession>A0A8H7W9J3</accession>
<feature type="domain" description="Rhodopsin" evidence="7">
    <location>
        <begin position="28"/>
        <end position="270"/>
    </location>
</feature>
<dbReference type="PANTHER" id="PTHR33048:SF96">
    <property type="entry name" value="INTEGRAL MEMBRANE PROTEIN"/>
    <property type="match status" value="1"/>
</dbReference>
<comment type="similarity">
    <text evidence="5">Belongs to the SAT4 family.</text>
</comment>
<keyword evidence="2 6" id="KW-0812">Transmembrane</keyword>
<evidence type="ECO:0000256" key="3">
    <source>
        <dbReference type="ARBA" id="ARBA00022989"/>
    </source>
</evidence>
<dbReference type="Pfam" id="PF20684">
    <property type="entry name" value="Fung_rhodopsin"/>
    <property type="match status" value="1"/>
</dbReference>
<dbReference type="AlphaFoldDB" id="A0A8H7W9J3"/>
<feature type="transmembrane region" description="Helical" evidence="6">
    <location>
        <begin position="208"/>
        <end position="228"/>
    </location>
</feature>
<evidence type="ECO:0000256" key="6">
    <source>
        <dbReference type="SAM" id="Phobius"/>
    </source>
</evidence>
<feature type="transmembrane region" description="Helical" evidence="6">
    <location>
        <begin position="44"/>
        <end position="67"/>
    </location>
</feature>
<dbReference type="InterPro" id="IPR049326">
    <property type="entry name" value="Rhodopsin_dom_fungi"/>
</dbReference>
<organism evidence="8 9">
    <name type="scientific">Cadophora malorum</name>
    <dbReference type="NCBI Taxonomy" id="108018"/>
    <lineage>
        <taxon>Eukaryota</taxon>
        <taxon>Fungi</taxon>
        <taxon>Dikarya</taxon>
        <taxon>Ascomycota</taxon>
        <taxon>Pezizomycotina</taxon>
        <taxon>Leotiomycetes</taxon>
        <taxon>Helotiales</taxon>
        <taxon>Ploettnerulaceae</taxon>
        <taxon>Cadophora</taxon>
    </lineage>
</organism>
<comment type="caution">
    <text evidence="8">The sequence shown here is derived from an EMBL/GenBank/DDBJ whole genome shotgun (WGS) entry which is preliminary data.</text>
</comment>
<dbReference type="Proteomes" id="UP000664132">
    <property type="component" value="Unassembled WGS sequence"/>
</dbReference>
<evidence type="ECO:0000256" key="2">
    <source>
        <dbReference type="ARBA" id="ARBA00022692"/>
    </source>
</evidence>
<name>A0A8H7W9J3_9HELO</name>
<gene>
    <name evidence="8" type="ORF">IFR04_006175</name>
</gene>
<dbReference type="InterPro" id="IPR052337">
    <property type="entry name" value="SAT4-like"/>
</dbReference>
<evidence type="ECO:0000256" key="1">
    <source>
        <dbReference type="ARBA" id="ARBA00004141"/>
    </source>
</evidence>
<comment type="subcellular location">
    <subcellularLocation>
        <location evidence="1">Membrane</location>
        <topology evidence="1">Multi-pass membrane protein</topology>
    </subcellularLocation>
</comment>
<evidence type="ECO:0000313" key="9">
    <source>
        <dbReference type="Proteomes" id="UP000664132"/>
    </source>
</evidence>
<feature type="transmembrane region" description="Helical" evidence="6">
    <location>
        <begin position="87"/>
        <end position="110"/>
    </location>
</feature>
<sequence length="408" mass="45967">MYSGVTRGAQVTGVAVCSLCLTWISVALRFYVRLAILKFVGREDWLTIAAMIVFTIFCSLCLRATVYGLGAHMVNIEPGSLETGFQIVFICELLYVVATTVTKVAIAAYFLRLSSKRYQRVVIYSTLAAVMVFSTMYFFFLMFQCSPINFLWTKYTEDGRGTCLNSTTLSAVTYAHCAMSAITDWSFGILPIFFVWKMQMNPRTKFSVILILSLGFFASTATIVRIVYIKSLTETDDYSWEGINLVKWSMVEPAIAITAMNIATLRPLFKNFLSFASKRFDSSIDSEETLRPSNDSRSQFARRNSVSAKDYSVEFAELLGLSRVGVTTHISAGGSAAERDQMRKRWTLRRSERRSFGNREEKQRNENIYNESQTELNSVLGDMNALERGAVDWNAGIKTTTVITHETS</sequence>
<evidence type="ECO:0000256" key="4">
    <source>
        <dbReference type="ARBA" id="ARBA00023136"/>
    </source>
</evidence>
<dbReference type="EMBL" id="JAFJYH010000079">
    <property type="protein sequence ID" value="KAG4420687.1"/>
    <property type="molecule type" value="Genomic_DNA"/>
</dbReference>
<protein>
    <recommendedName>
        <fullName evidence="7">Rhodopsin domain-containing protein</fullName>
    </recommendedName>
</protein>
<dbReference type="OrthoDB" id="3923077at2759"/>